<dbReference type="Proteomes" id="UP001321421">
    <property type="component" value="Chromosome"/>
</dbReference>
<name>A0ABN6YNE2_9MICO</name>
<gene>
    <name evidence="2" type="ORF">GCM10025872_11980</name>
</gene>
<reference evidence="3" key="1">
    <citation type="journal article" date="2019" name="Int. J. Syst. Evol. Microbiol.">
        <title>The Global Catalogue of Microorganisms (GCM) 10K type strain sequencing project: providing services to taxonomists for standard genome sequencing and annotation.</title>
        <authorList>
            <consortium name="The Broad Institute Genomics Platform"/>
            <consortium name="The Broad Institute Genome Sequencing Center for Infectious Disease"/>
            <person name="Wu L."/>
            <person name="Ma J."/>
        </authorList>
    </citation>
    <scope>NUCLEOTIDE SEQUENCE [LARGE SCALE GENOMIC DNA]</scope>
    <source>
        <strain evidence="3">NBRC 110608</strain>
    </source>
</reference>
<keyword evidence="3" id="KW-1185">Reference proteome</keyword>
<evidence type="ECO:0000256" key="1">
    <source>
        <dbReference type="SAM" id="MobiDB-lite"/>
    </source>
</evidence>
<sequence length="110" mass="11584">MDSRARPPGIVDTALFFLPRLLLPVDSRARPPGIVDTALLPGRHESDGRLSSGRRPSAYPLPAALSCGHEALAAPYPAALTDSDINAANPSMVRGFLMGESAPPDRDPVT</sequence>
<feature type="region of interest" description="Disordered" evidence="1">
    <location>
        <begin position="36"/>
        <end position="57"/>
    </location>
</feature>
<proteinExistence type="predicted"/>
<dbReference type="EMBL" id="AP027735">
    <property type="protein sequence ID" value="BDZ57541.1"/>
    <property type="molecule type" value="Genomic_DNA"/>
</dbReference>
<evidence type="ECO:0000313" key="3">
    <source>
        <dbReference type="Proteomes" id="UP001321421"/>
    </source>
</evidence>
<organism evidence="2 3">
    <name type="scientific">Barrientosiimonas endolithica</name>
    <dbReference type="NCBI Taxonomy" id="1535208"/>
    <lineage>
        <taxon>Bacteria</taxon>
        <taxon>Bacillati</taxon>
        <taxon>Actinomycetota</taxon>
        <taxon>Actinomycetes</taxon>
        <taxon>Micrococcales</taxon>
        <taxon>Dermacoccaceae</taxon>
        <taxon>Barrientosiimonas</taxon>
    </lineage>
</organism>
<protein>
    <submittedName>
        <fullName evidence="2">Uncharacterized protein</fullName>
    </submittedName>
</protein>
<evidence type="ECO:0000313" key="2">
    <source>
        <dbReference type="EMBL" id="BDZ57541.1"/>
    </source>
</evidence>
<accession>A0ABN6YNE2</accession>